<keyword evidence="1" id="KW-1133">Transmembrane helix</keyword>
<reference evidence="2" key="1">
    <citation type="journal article" date="2018" name="Int. J. Biol. Macromol.">
        <title>Characterization and comparative mitogenomic analysis of six newly sequenced mitochondrial genomes from ectomycorrhizal fungi (Russula) and phylogenetic analysis of the Agaricomycetes.</title>
        <authorList>
            <person name="Li Q."/>
            <person name="Wang Q."/>
            <person name="Chen C."/>
            <person name="Jin X."/>
            <person name="Chen Z."/>
            <person name="Xiong C."/>
            <person name="Li P."/>
            <person name="Zhao J."/>
            <person name="Huang W."/>
        </authorList>
    </citation>
    <scope>NUCLEOTIDE SEQUENCE</scope>
</reference>
<feature type="transmembrane region" description="Helical" evidence="1">
    <location>
        <begin position="38"/>
        <end position="56"/>
    </location>
</feature>
<dbReference type="GeneID" id="36940842"/>
<evidence type="ECO:0000313" key="2">
    <source>
        <dbReference type="EMBL" id="AWB36180.1"/>
    </source>
</evidence>
<dbReference type="EMBL" id="MH138075">
    <property type="protein sequence ID" value="AWB36180.1"/>
    <property type="molecule type" value="Genomic_DNA"/>
</dbReference>
<keyword evidence="1" id="KW-0812">Transmembrane</keyword>
<sequence>MKINNINKLNYIDQMLISINHNNFSLILINFYLIITNYYIKILIILITLLLFKVILKNNNYINSNASIIKIILISIFIYNLIYIYLINNVIYMDSTEYLILYNNIYIKGLNSLVEKHGELIAYAVGVKLSSIYLKISPIEPTFFFHFGLGVGPTLDLTVHQESYISPIDSNFKNYVLLTVEKVEDHIMYLKDMVPFHHKHYKTSKMTNMENNTTVISGDAPTNINVVNIHCSLESEELFSNFFNNFENFVFNISYIFYLIFISILLIFLIIKLINFIKFVIFIKRNIII</sequence>
<evidence type="ECO:0000256" key="1">
    <source>
        <dbReference type="SAM" id="Phobius"/>
    </source>
</evidence>
<name>A0A2S0U430_9AGAM</name>
<dbReference type="AlphaFoldDB" id="A0A2S0U430"/>
<dbReference type="RefSeq" id="YP_009487278.1">
    <property type="nucleotide sequence ID" value="NC_037776.1"/>
</dbReference>
<feature type="transmembrane region" description="Helical" evidence="1">
    <location>
        <begin position="255"/>
        <end position="277"/>
    </location>
</feature>
<keyword evidence="1" id="KW-0472">Membrane</keyword>
<feature type="transmembrane region" description="Helical" evidence="1">
    <location>
        <begin position="68"/>
        <end position="86"/>
    </location>
</feature>
<organism evidence="2">
    <name type="scientific">Russula lepida</name>
    <dbReference type="NCBI Taxonomy" id="152963"/>
    <lineage>
        <taxon>Eukaryota</taxon>
        <taxon>Fungi</taxon>
        <taxon>Dikarya</taxon>
        <taxon>Basidiomycota</taxon>
        <taxon>Agaricomycotina</taxon>
        <taxon>Agaricomycetes</taxon>
        <taxon>Russulales</taxon>
        <taxon>Russulaceae</taxon>
        <taxon>Russula</taxon>
    </lineage>
</organism>
<protein>
    <submittedName>
        <fullName evidence="2">Uncharacterized protein</fullName>
    </submittedName>
</protein>
<geneLocation type="mitochondrion" evidence="2"/>
<keyword evidence="2" id="KW-0496">Mitochondrion</keyword>
<proteinExistence type="predicted"/>
<accession>A0A2S0U430</accession>
<gene>
    <name evidence="2" type="primary">orf289</name>
</gene>